<comment type="caution">
    <text evidence="4">The sequence shown here is derived from an EMBL/GenBank/DDBJ whole genome shotgun (WGS) entry which is preliminary data.</text>
</comment>
<dbReference type="PANTHER" id="PTHR32089">
    <property type="entry name" value="METHYL-ACCEPTING CHEMOTAXIS PROTEIN MCPB"/>
    <property type="match status" value="1"/>
</dbReference>
<reference evidence="4 5" key="1">
    <citation type="submission" date="2019-04" db="EMBL/GenBank/DDBJ databases">
        <title>Altererythrobacter aquimixticola sp. nov., isolated from sediment of junction between the ocean and a freshwater spring.</title>
        <authorList>
            <person name="Yoon J.-H."/>
        </authorList>
    </citation>
    <scope>NUCLEOTIDE SEQUENCE [LARGE SCALE GENOMIC DNA]</scope>
    <source>
        <strain evidence="4 5">SSKS-13</strain>
    </source>
</reference>
<dbReference type="Proteomes" id="UP000309389">
    <property type="component" value="Unassembled WGS sequence"/>
</dbReference>
<keyword evidence="5" id="KW-1185">Reference proteome</keyword>
<dbReference type="Pfam" id="PF00015">
    <property type="entry name" value="MCPsignal"/>
    <property type="match status" value="1"/>
</dbReference>
<dbReference type="GO" id="GO:0007165">
    <property type="term" value="P:signal transduction"/>
    <property type="evidence" value="ECO:0007669"/>
    <property type="project" value="UniProtKB-KW"/>
</dbReference>
<dbReference type="GO" id="GO:0016020">
    <property type="term" value="C:membrane"/>
    <property type="evidence" value="ECO:0007669"/>
    <property type="project" value="InterPro"/>
</dbReference>
<accession>A0A4T3EZM6</accession>
<keyword evidence="1 2" id="KW-0807">Transducer</keyword>
<evidence type="ECO:0000256" key="2">
    <source>
        <dbReference type="PROSITE-ProRule" id="PRU00284"/>
    </source>
</evidence>
<dbReference type="PROSITE" id="PS50111">
    <property type="entry name" value="CHEMOTAXIS_TRANSDUC_2"/>
    <property type="match status" value="1"/>
</dbReference>
<evidence type="ECO:0000313" key="5">
    <source>
        <dbReference type="Proteomes" id="UP000309389"/>
    </source>
</evidence>
<gene>
    <name evidence="4" type="ORF">E5222_07290</name>
</gene>
<evidence type="ECO:0000256" key="1">
    <source>
        <dbReference type="ARBA" id="ARBA00023224"/>
    </source>
</evidence>
<dbReference type="Gene3D" id="1.10.287.950">
    <property type="entry name" value="Methyl-accepting chemotaxis protein"/>
    <property type="match status" value="1"/>
</dbReference>
<sequence length="465" mass="50897">MKMEAVDQKSARALDSLPVTCGEVTVGCSDVSGILEQVIETSTKLRAEHQSLKGTVAEMEQDQANVGDACEESRLLSGKAIEQLNRSTAMIEGSLADIANLVEVVEKLGRQVTDFGAAITQVRKSSIDIDEIAQVTNILALNANIEAMRAGEAGRPFAVVATEVKELATQAQKAADEITRTMNALETNANMVIDEITSGTEISERAKSSIGKIEGTITDVVEMVQEVDNQNDQIARVSATMAGHVGRVGDVLEAFEGATQQTEEKLALAVRRMANVEEMGSLMFDKIVHAGLSPDDNVMVERTTEACREVVQVAEDAIADGSISVDDLFDENYVEVPGTNPPLYRSRMSDWADDNWRPIMDRVKASDPRIVACVCDDRNGFLPTHHADSSRKPTGDYDHDLQYCRNGRIIFHAIDRRIKSNDAPYSMGVYRHECGGEDYKVVRLASVPIVINGRRWGDFEISYLV</sequence>
<dbReference type="SUPFAM" id="SSF58104">
    <property type="entry name" value="Methyl-accepting chemotaxis protein (MCP) signaling domain"/>
    <property type="match status" value="1"/>
</dbReference>
<dbReference type="AlphaFoldDB" id="A0A4T3EZM6"/>
<feature type="domain" description="Methyl-accepting transducer" evidence="3">
    <location>
        <begin position="20"/>
        <end position="256"/>
    </location>
</feature>
<proteinExistence type="predicted"/>
<dbReference type="RefSeq" id="WP_136693113.1">
    <property type="nucleotide sequence ID" value="NZ_SSHH01000002.1"/>
</dbReference>
<dbReference type="EMBL" id="SSHH01000002">
    <property type="protein sequence ID" value="TIX50094.1"/>
    <property type="molecule type" value="Genomic_DNA"/>
</dbReference>
<dbReference type="OrthoDB" id="5292010at2"/>
<dbReference type="SMART" id="SM00283">
    <property type="entry name" value="MA"/>
    <property type="match status" value="1"/>
</dbReference>
<organism evidence="4 5">
    <name type="scientific">Alteraurantiacibacter aquimixticola</name>
    <dbReference type="NCBI Taxonomy" id="2489173"/>
    <lineage>
        <taxon>Bacteria</taxon>
        <taxon>Pseudomonadati</taxon>
        <taxon>Pseudomonadota</taxon>
        <taxon>Alphaproteobacteria</taxon>
        <taxon>Sphingomonadales</taxon>
        <taxon>Erythrobacteraceae</taxon>
        <taxon>Alteraurantiacibacter</taxon>
    </lineage>
</organism>
<evidence type="ECO:0000259" key="3">
    <source>
        <dbReference type="PROSITE" id="PS50111"/>
    </source>
</evidence>
<protein>
    <submittedName>
        <fullName evidence="4">Chemotaxis protein</fullName>
    </submittedName>
</protein>
<name>A0A4T3EZM6_9SPHN</name>
<evidence type="ECO:0000313" key="4">
    <source>
        <dbReference type="EMBL" id="TIX50094.1"/>
    </source>
</evidence>
<dbReference type="InterPro" id="IPR004089">
    <property type="entry name" value="MCPsignal_dom"/>
</dbReference>
<dbReference type="PANTHER" id="PTHR32089:SF112">
    <property type="entry name" value="LYSOZYME-LIKE PROTEIN-RELATED"/>
    <property type="match status" value="1"/>
</dbReference>